<dbReference type="OrthoDB" id="9804264at2"/>
<protein>
    <submittedName>
        <fullName evidence="6">Putative PLP-dependent enzyme possibly involved in cell wall biogenesis</fullName>
    </submittedName>
</protein>
<comment type="similarity">
    <text evidence="2 5">Belongs to the DegT/DnrJ/EryC1 family.</text>
</comment>
<dbReference type="STRING" id="666685.R2APBS1_0662"/>
<dbReference type="Gene3D" id="3.40.640.10">
    <property type="entry name" value="Type I PLP-dependent aspartate aminotransferase-like (Major domain)"/>
    <property type="match status" value="1"/>
</dbReference>
<dbReference type="Proteomes" id="UP000011859">
    <property type="component" value="Chromosome"/>
</dbReference>
<accession>M4NB42</accession>
<dbReference type="InterPro" id="IPR015421">
    <property type="entry name" value="PyrdxlP-dep_Trfase_major"/>
</dbReference>
<dbReference type="PANTHER" id="PTHR30244">
    <property type="entry name" value="TRANSAMINASE"/>
    <property type="match status" value="1"/>
</dbReference>
<dbReference type="Pfam" id="PF01041">
    <property type="entry name" value="DegT_DnrJ_EryC1"/>
    <property type="match status" value="1"/>
</dbReference>
<evidence type="ECO:0000256" key="1">
    <source>
        <dbReference type="ARBA" id="ARBA00022898"/>
    </source>
</evidence>
<name>M4NB42_9GAMM</name>
<keyword evidence="1 4" id="KW-0663">Pyridoxal phosphate</keyword>
<dbReference type="CDD" id="cd00616">
    <property type="entry name" value="AHBA_syn"/>
    <property type="match status" value="1"/>
</dbReference>
<feature type="active site" description="Proton acceptor" evidence="3">
    <location>
        <position position="205"/>
    </location>
</feature>
<sequence length="385" mass="41574" precursor="true">MGPDVMKNAPVEAAPGDVPFLSLREVNARYADELKAAAARVIDSGWYVLGDELVAFEREFAGWCGVRHAVGVGNGLDALSLILRGYKELGVLGEGDEVVVPGNTFIASFLAISENRLVPLPVEPDAATFNLDPACVEAAIGSRTRAIMAVHLYGQLADMPALAALARRRGLLLIEDAAQAHGALRDGRRAGTFGDAAAFSFFPAKNLGALGDGGAVVTGDVALARRVAALRNYGSEVKYRHLCQGLNSRLDEMQAAMLRVKLKYLDADVAWRRRVAHRYRDGIRHPRIKLPGAVREEQHAWHLFVVRCAERDALQRHLRAHGIQAQVHYPVPAHRQPAYPALRSARLPLTERLCDEVLSLPLGPTLGDDGVARVIDACNAFGGGA</sequence>
<evidence type="ECO:0000256" key="2">
    <source>
        <dbReference type="ARBA" id="ARBA00037999"/>
    </source>
</evidence>
<evidence type="ECO:0000256" key="3">
    <source>
        <dbReference type="PIRSR" id="PIRSR000390-1"/>
    </source>
</evidence>
<dbReference type="GO" id="GO:0000271">
    <property type="term" value="P:polysaccharide biosynthetic process"/>
    <property type="evidence" value="ECO:0007669"/>
    <property type="project" value="TreeGrafter"/>
</dbReference>
<dbReference type="RefSeq" id="WP_015446860.1">
    <property type="nucleotide sequence ID" value="NC_020541.1"/>
</dbReference>
<dbReference type="SUPFAM" id="SSF53383">
    <property type="entry name" value="PLP-dependent transferases"/>
    <property type="match status" value="1"/>
</dbReference>
<dbReference type="InterPro" id="IPR015422">
    <property type="entry name" value="PyrdxlP-dep_Trfase_small"/>
</dbReference>
<feature type="modified residue" description="N6-(pyridoxal phosphate)lysine" evidence="4">
    <location>
        <position position="205"/>
    </location>
</feature>
<dbReference type="GO" id="GO:0030170">
    <property type="term" value="F:pyridoxal phosphate binding"/>
    <property type="evidence" value="ECO:0007669"/>
    <property type="project" value="TreeGrafter"/>
</dbReference>
<dbReference type="InterPro" id="IPR000653">
    <property type="entry name" value="DegT/StrS_aminotransferase"/>
</dbReference>
<dbReference type="eggNOG" id="COG0399">
    <property type="taxonomic scope" value="Bacteria"/>
</dbReference>
<dbReference type="Gene3D" id="3.90.1150.10">
    <property type="entry name" value="Aspartate Aminotransferase, domain 1"/>
    <property type="match status" value="1"/>
</dbReference>
<dbReference type="HOGENOM" id="CLU_033332_6_0_6"/>
<dbReference type="AlphaFoldDB" id="M4NB42"/>
<proteinExistence type="inferred from homology"/>
<reference evidence="6 7" key="1">
    <citation type="submission" date="2012-04" db="EMBL/GenBank/DDBJ databases">
        <title>Complete genome of Rhodanobacter sp. 2APBS1.</title>
        <authorList>
            <consortium name="US DOE Joint Genome Institute"/>
            <person name="Huntemann M."/>
            <person name="Wei C.-L."/>
            <person name="Han J."/>
            <person name="Detter J.C."/>
            <person name="Han C."/>
            <person name="Tapia R."/>
            <person name="Munk A.C.C."/>
            <person name="Chen A."/>
            <person name="Krypides N."/>
            <person name="Mavromatis K."/>
            <person name="Markowitz V."/>
            <person name="Szeto E."/>
            <person name="Ivanova N."/>
            <person name="Mikhailova N."/>
            <person name="Ovchinnikova G."/>
            <person name="Pagani I."/>
            <person name="Pati A."/>
            <person name="Goodwin L."/>
            <person name="Peters L."/>
            <person name="Pitluck S."/>
            <person name="Woyke T."/>
            <person name="Prakash O."/>
            <person name="Elkins J."/>
            <person name="Brown S."/>
            <person name="Palumbo A."/>
            <person name="Hemme C."/>
            <person name="Zhou J."/>
            <person name="Watson D."/>
            <person name="Jardine P."/>
            <person name="Kostka J."/>
            <person name="Green S."/>
        </authorList>
    </citation>
    <scope>NUCLEOTIDE SEQUENCE [LARGE SCALE GENOMIC DNA]</scope>
    <source>
        <strain evidence="6 7">2APBS1</strain>
    </source>
</reference>
<keyword evidence="7" id="KW-1185">Reference proteome</keyword>
<dbReference type="InterPro" id="IPR015424">
    <property type="entry name" value="PyrdxlP-dep_Trfase"/>
</dbReference>
<gene>
    <name evidence="6" type="ORF">R2APBS1_0662</name>
</gene>
<dbReference type="EMBL" id="CP003470">
    <property type="protein sequence ID" value="AGG87830.1"/>
    <property type="molecule type" value="Genomic_DNA"/>
</dbReference>
<dbReference type="GO" id="GO:0008483">
    <property type="term" value="F:transaminase activity"/>
    <property type="evidence" value="ECO:0007669"/>
    <property type="project" value="TreeGrafter"/>
</dbReference>
<evidence type="ECO:0000256" key="5">
    <source>
        <dbReference type="RuleBase" id="RU004508"/>
    </source>
</evidence>
<dbReference type="PIRSF" id="PIRSF000390">
    <property type="entry name" value="PLP_StrS"/>
    <property type="match status" value="1"/>
</dbReference>
<dbReference type="PANTHER" id="PTHR30244:SF36">
    <property type="entry name" value="3-OXO-GLUCOSE-6-PHOSPHATE:GLUTAMATE AMINOTRANSFERASE"/>
    <property type="match status" value="1"/>
</dbReference>
<evidence type="ECO:0000313" key="6">
    <source>
        <dbReference type="EMBL" id="AGG87830.1"/>
    </source>
</evidence>
<organism evidence="6 7">
    <name type="scientific">Rhodanobacter denitrificans</name>
    <dbReference type="NCBI Taxonomy" id="666685"/>
    <lineage>
        <taxon>Bacteria</taxon>
        <taxon>Pseudomonadati</taxon>
        <taxon>Pseudomonadota</taxon>
        <taxon>Gammaproteobacteria</taxon>
        <taxon>Lysobacterales</taxon>
        <taxon>Rhodanobacteraceae</taxon>
        <taxon>Rhodanobacter</taxon>
    </lineage>
</organism>
<evidence type="ECO:0000256" key="4">
    <source>
        <dbReference type="PIRSR" id="PIRSR000390-2"/>
    </source>
</evidence>
<dbReference type="KEGG" id="rhd:R2APBS1_0662"/>
<evidence type="ECO:0000313" key="7">
    <source>
        <dbReference type="Proteomes" id="UP000011859"/>
    </source>
</evidence>